<dbReference type="RefSeq" id="WP_343953403.1">
    <property type="nucleotide sequence ID" value="NZ_BAAAHQ010000037.1"/>
</dbReference>
<evidence type="ECO:0000313" key="1">
    <source>
        <dbReference type="EMBL" id="GAA0944830.1"/>
    </source>
</evidence>
<evidence type="ECO:0008006" key="3">
    <source>
        <dbReference type="Google" id="ProtNLM"/>
    </source>
</evidence>
<dbReference type="InterPro" id="IPR008441">
    <property type="entry name" value="AfumC-like_glycosyl_Trfase"/>
</dbReference>
<name>A0ABN1QMG5_9ACTN</name>
<dbReference type="Pfam" id="PF05704">
    <property type="entry name" value="Caps_synth"/>
    <property type="match status" value="1"/>
</dbReference>
<dbReference type="InterPro" id="IPR029044">
    <property type="entry name" value="Nucleotide-diphossugar_trans"/>
</dbReference>
<accession>A0ABN1QMG5</accession>
<dbReference type="EMBL" id="BAAAHQ010000037">
    <property type="protein sequence ID" value="GAA0944830.1"/>
    <property type="molecule type" value="Genomic_DNA"/>
</dbReference>
<organism evidence="1 2">
    <name type="scientific">Nonomuraea longicatena</name>
    <dbReference type="NCBI Taxonomy" id="83682"/>
    <lineage>
        <taxon>Bacteria</taxon>
        <taxon>Bacillati</taxon>
        <taxon>Actinomycetota</taxon>
        <taxon>Actinomycetes</taxon>
        <taxon>Streptosporangiales</taxon>
        <taxon>Streptosporangiaceae</taxon>
        <taxon>Nonomuraea</taxon>
    </lineage>
</organism>
<gene>
    <name evidence="1" type="ORF">GCM10009560_59230</name>
</gene>
<evidence type="ECO:0000313" key="2">
    <source>
        <dbReference type="Proteomes" id="UP001501578"/>
    </source>
</evidence>
<proteinExistence type="predicted"/>
<sequence>MPSFSLTISRAHPDPTPLYELGQYLEGRADFVGAGRAYTEALRLDRHRWEIDELLLQAGPQRFMTRRTMARFLSGNLKGIRRRAGTAEGRAPEDPKVFVYWEQGLEQAPPIVQACRARLREMCGPAVVELDRKSLRGLVRIPPSVRAHSPKQRAHFSDFARVALLRKYGGIWVDATCLTVENIADQFQELTRSGFFAFRYDGARISNWFLAAQPDNYITAMMHEALREYWDRRDIEVSYYFFHEMFECLYHLDERFAEIWDQTVNLSAHPPHGLQRAMQEPYSADRLAELLAQSFIHKLTHKKTPDPGSIFEHLTSPSLQNAQPVNH</sequence>
<keyword evidence="2" id="KW-1185">Reference proteome</keyword>
<reference evidence="1 2" key="1">
    <citation type="journal article" date="2019" name="Int. J. Syst. Evol. Microbiol.">
        <title>The Global Catalogue of Microorganisms (GCM) 10K type strain sequencing project: providing services to taxonomists for standard genome sequencing and annotation.</title>
        <authorList>
            <consortium name="The Broad Institute Genomics Platform"/>
            <consortium name="The Broad Institute Genome Sequencing Center for Infectious Disease"/>
            <person name="Wu L."/>
            <person name="Ma J."/>
        </authorList>
    </citation>
    <scope>NUCLEOTIDE SEQUENCE [LARGE SCALE GENOMIC DNA]</scope>
    <source>
        <strain evidence="1 2">JCM 11136</strain>
    </source>
</reference>
<protein>
    <recommendedName>
        <fullName evidence="3">Capsular polysaccharide synthesis protein</fullName>
    </recommendedName>
</protein>
<dbReference type="Gene3D" id="3.90.550.20">
    <property type="match status" value="1"/>
</dbReference>
<dbReference type="Proteomes" id="UP001501578">
    <property type="component" value="Unassembled WGS sequence"/>
</dbReference>
<comment type="caution">
    <text evidence="1">The sequence shown here is derived from an EMBL/GenBank/DDBJ whole genome shotgun (WGS) entry which is preliminary data.</text>
</comment>
<dbReference type="SUPFAM" id="SSF53448">
    <property type="entry name" value="Nucleotide-diphospho-sugar transferases"/>
    <property type="match status" value="1"/>
</dbReference>